<evidence type="ECO:0000313" key="7">
    <source>
        <dbReference type="Proteomes" id="UP001567538"/>
    </source>
</evidence>
<accession>A0ABD1HAK6</accession>
<sequence>MREDKICAATAAPNFSFTQARVAVAQICQSIGYKGAERPALEALTDIATRYLKAIAKLSAESANSSGRTESNLFDIAAAIEDLASVQGFDGSWRVRSRSVWRSAAIRDLMKCVKYMDQIPFAQPSPPRVSCSGRGRVLSIRDNSLWYNEGKLKHVPRWLPAVEVEVLGEEEEKRRGEVKWEEGFEREEAANLGSSEMKKLKRECYDEDVEQVLVKRGKVRFKIGNVGMFKGNGENNGGGEEEDGGC</sequence>
<comment type="subcellular location">
    <subcellularLocation>
        <location evidence="1">Nucleus</location>
    </subcellularLocation>
</comment>
<reference evidence="6 7" key="1">
    <citation type="submission" date="2024-06" db="EMBL/GenBank/DDBJ databases">
        <title>A chromosome level genome sequence of Diviner's sage (Salvia divinorum).</title>
        <authorList>
            <person name="Ford S.A."/>
            <person name="Ro D.-K."/>
            <person name="Ness R.W."/>
            <person name="Phillips M.A."/>
        </authorList>
    </citation>
    <scope>NUCLEOTIDE SEQUENCE [LARGE SCALE GENOMIC DNA]</scope>
    <source>
        <strain evidence="6">SAF-2024a</strain>
        <tissue evidence="6">Leaf</tissue>
    </source>
</reference>
<keyword evidence="7" id="KW-1185">Reference proteome</keyword>
<evidence type="ECO:0000256" key="2">
    <source>
        <dbReference type="ARBA" id="ARBA00023015"/>
    </source>
</evidence>
<proteinExistence type="predicted"/>
<evidence type="ECO:0000256" key="1">
    <source>
        <dbReference type="ARBA" id="ARBA00004123"/>
    </source>
</evidence>
<dbReference type="GO" id="GO:0005634">
    <property type="term" value="C:nucleus"/>
    <property type="evidence" value="ECO:0007669"/>
    <property type="project" value="UniProtKB-SubCell"/>
</dbReference>
<keyword evidence="4" id="KW-0539">Nucleus</keyword>
<dbReference type="PANTHER" id="PTHR46338:SF13">
    <property type="entry name" value="TRANSCRIPTION INITIATION FACTOR TFIID SUBUNIT 8-LIKE"/>
    <property type="match status" value="1"/>
</dbReference>
<gene>
    <name evidence="6" type="ORF">AAHA92_14135</name>
</gene>
<evidence type="ECO:0000256" key="3">
    <source>
        <dbReference type="ARBA" id="ARBA00023163"/>
    </source>
</evidence>
<dbReference type="InterPro" id="IPR006565">
    <property type="entry name" value="BTP"/>
</dbReference>
<evidence type="ECO:0000256" key="4">
    <source>
        <dbReference type="ARBA" id="ARBA00023242"/>
    </source>
</evidence>
<organism evidence="6 7">
    <name type="scientific">Salvia divinorum</name>
    <name type="common">Maria pastora</name>
    <name type="synonym">Diviner's sage</name>
    <dbReference type="NCBI Taxonomy" id="28513"/>
    <lineage>
        <taxon>Eukaryota</taxon>
        <taxon>Viridiplantae</taxon>
        <taxon>Streptophyta</taxon>
        <taxon>Embryophyta</taxon>
        <taxon>Tracheophyta</taxon>
        <taxon>Spermatophyta</taxon>
        <taxon>Magnoliopsida</taxon>
        <taxon>eudicotyledons</taxon>
        <taxon>Gunneridae</taxon>
        <taxon>Pentapetalae</taxon>
        <taxon>asterids</taxon>
        <taxon>lamiids</taxon>
        <taxon>Lamiales</taxon>
        <taxon>Lamiaceae</taxon>
        <taxon>Nepetoideae</taxon>
        <taxon>Mentheae</taxon>
        <taxon>Salviinae</taxon>
        <taxon>Salvia</taxon>
        <taxon>Salvia subgen. Calosphace</taxon>
    </lineage>
</organism>
<keyword evidence="3" id="KW-0804">Transcription</keyword>
<feature type="domain" description="Bromodomain associated" evidence="5">
    <location>
        <begin position="13"/>
        <end position="89"/>
    </location>
</feature>
<dbReference type="Gene3D" id="1.10.20.10">
    <property type="entry name" value="Histone, subunit A"/>
    <property type="match status" value="1"/>
</dbReference>
<evidence type="ECO:0000313" key="6">
    <source>
        <dbReference type="EMBL" id="KAL1553462.1"/>
    </source>
</evidence>
<dbReference type="Pfam" id="PF07524">
    <property type="entry name" value="Bromo_TP"/>
    <property type="match status" value="1"/>
</dbReference>
<dbReference type="AlphaFoldDB" id="A0ABD1HAK6"/>
<dbReference type="Proteomes" id="UP001567538">
    <property type="component" value="Unassembled WGS sequence"/>
</dbReference>
<dbReference type="SMART" id="SM00576">
    <property type="entry name" value="BTP"/>
    <property type="match status" value="1"/>
</dbReference>
<dbReference type="EMBL" id="JBEAFC010000006">
    <property type="protein sequence ID" value="KAL1553462.1"/>
    <property type="molecule type" value="Genomic_DNA"/>
</dbReference>
<protein>
    <submittedName>
        <fullName evidence="6">Transcription initiation factor TFIID subunit 8-like</fullName>
    </submittedName>
</protein>
<keyword evidence="2" id="KW-0805">Transcription regulation</keyword>
<name>A0ABD1HAK6_SALDI</name>
<dbReference type="PANTHER" id="PTHR46338">
    <property type="entry name" value="TRANSCRIPTION INITIATION FACTOR TFIID SUBUNIT 8"/>
    <property type="match status" value="1"/>
</dbReference>
<evidence type="ECO:0000259" key="5">
    <source>
        <dbReference type="SMART" id="SM00576"/>
    </source>
</evidence>
<comment type="caution">
    <text evidence="6">The sequence shown here is derived from an EMBL/GenBank/DDBJ whole genome shotgun (WGS) entry which is preliminary data.</text>
</comment>
<dbReference type="InterPro" id="IPR009072">
    <property type="entry name" value="Histone-fold"/>
</dbReference>
<dbReference type="InterPro" id="IPR037818">
    <property type="entry name" value="TAF8"/>
</dbReference>